<dbReference type="Pfam" id="PF14292">
    <property type="entry name" value="SusE"/>
    <property type="match status" value="1"/>
</dbReference>
<dbReference type="Gene3D" id="2.60.40.3620">
    <property type="match status" value="3"/>
</dbReference>
<name>A0A3D9CPR9_9FLAO</name>
<dbReference type="InterPro" id="IPR025970">
    <property type="entry name" value="SusE"/>
</dbReference>
<sequence>MKTKSNIKNWSKKLFWIVPLMFLGIFACREELASEEFELSELSVKTSEISELLPSMYNSKFNFSWTPANNHGTSSAISYKLEIDKKENNFSNPQSYDIGKNIYSHDIVISDLNTLLIDVYGANPGTDIAMQARVTATFADASVQSQSAVVDFTLKPFKPFTNTLYIVGDASPNGWDITKATALTKSTSNPAEFVYYGQLKAGNFKFATTQESCWCQDFYTKDANDETKMVYNVGGSGADLQWTVDNASLYRVTVNVLTLSIKIEQMNGPQFSDIWIVGDASPSGWDVDNPVALKQDTSNPFIFTLECSLKEGNFKFLTGTKGEWCGEWYRPLVDNQDLIATGVAQNSGCTVDNKWKVTAAAAGRYLITLNTANNTIKFEPINVYIIGDATPNGWNMGTLTPMQKNGSVYTWTGNLTAGSFKFTKFNTTWCDGTELVGVVADQSISNTSFQERVKCAGGDATDFKWKVTAAQAGNHTITLNLDTNTLSIQ</sequence>
<accession>A0A3D9CPR9</accession>
<evidence type="ECO:0000313" key="3">
    <source>
        <dbReference type="Proteomes" id="UP000256326"/>
    </source>
</evidence>
<dbReference type="OrthoDB" id="975117at2"/>
<proteinExistence type="predicted"/>
<dbReference type="AlphaFoldDB" id="A0A3D9CPR9"/>
<evidence type="ECO:0000259" key="1">
    <source>
        <dbReference type="Pfam" id="PF14292"/>
    </source>
</evidence>
<reference evidence="2 3" key="1">
    <citation type="journal article" date="2006" name="Int. J. Syst. Evol. Microbiol.">
        <title>Chryseobacterium hispanicum sp. nov., isolated from the drinking water distribution system of Sevilla, Spain.</title>
        <authorList>
            <person name="Gallego V."/>
            <person name="Garcia M.T."/>
            <person name="Ventosa A."/>
        </authorList>
    </citation>
    <scope>NUCLEOTIDE SEQUENCE [LARGE SCALE GENOMIC DNA]</scope>
    <source>
        <strain evidence="2 3">KCTC 22104</strain>
    </source>
</reference>
<dbReference type="Proteomes" id="UP000256326">
    <property type="component" value="Unassembled WGS sequence"/>
</dbReference>
<dbReference type="RefSeq" id="WP_116036497.1">
    <property type="nucleotide sequence ID" value="NZ_JBHLVV010000081.1"/>
</dbReference>
<organism evidence="2 3">
    <name type="scientific">Epilithonimonas hispanica</name>
    <dbReference type="NCBI Taxonomy" id="358687"/>
    <lineage>
        <taxon>Bacteria</taxon>
        <taxon>Pseudomonadati</taxon>
        <taxon>Bacteroidota</taxon>
        <taxon>Flavobacteriia</taxon>
        <taxon>Flavobacteriales</taxon>
        <taxon>Weeksellaceae</taxon>
        <taxon>Chryseobacterium group</taxon>
        <taxon>Epilithonimonas</taxon>
    </lineage>
</organism>
<dbReference type="EMBL" id="QNUG01000039">
    <property type="protein sequence ID" value="REC67806.1"/>
    <property type="molecule type" value="Genomic_DNA"/>
</dbReference>
<dbReference type="PROSITE" id="PS51257">
    <property type="entry name" value="PROKAR_LIPOPROTEIN"/>
    <property type="match status" value="1"/>
</dbReference>
<dbReference type="GO" id="GO:0019867">
    <property type="term" value="C:outer membrane"/>
    <property type="evidence" value="ECO:0007669"/>
    <property type="project" value="InterPro"/>
</dbReference>
<comment type="caution">
    <text evidence="2">The sequence shown here is derived from an EMBL/GenBank/DDBJ whole genome shotgun (WGS) entry which is preliminary data.</text>
</comment>
<dbReference type="GO" id="GO:2001070">
    <property type="term" value="F:starch binding"/>
    <property type="evidence" value="ECO:0007669"/>
    <property type="project" value="InterPro"/>
</dbReference>
<feature type="domain" description="SusE outer membrane protein" evidence="1">
    <location>
        <begin position="57"/>
        <end position="134"/>
    </location>
</feature>
<gene>
    <name evidence="2" type="ORF">DRF58_14645</name>
</gene>
<evidence type="ECO:0000313" key="2">
    <source>
        <dbReference type="EMBL" id="REC67806.1"/>
    </source>
</evidence>
<protein>
    <recommendedName>
        <fullName evidence="1">SusE outer membrane protein domain-containing protein</fullName>
    </recommendedName>
</protein>
<keyword evidence="3" id="KW-1185">Reference proteome</keyword>